<feature type="repeat" description="PPR" evidence="2">
    <location>
        <begin position="291"/>
        <end position="321"/>
    </location>
</feature>
<dbReference type="Proteomes" id="UP000250235">
    <property type="component" value="Unassembled WGS sequence"/>
</dbReference>
<feature type="repeat" description="PPR" evidence="2">
    <location>
        <begin position="423"/>
        <end position="457"/>
    </location>
</feature>
<dbReference type="FunFam" id="1.25.40.10:FF:000196">
    <property type="entry name" value="Pentatricopeptide repeat-containing protein At4g14850"/>
    <property type="match status" value="1"/>
</dbReference>
<accession>A0A2Z7CKQ3</accession>
<evidence type="ECO:0000256" key="2">
    <source>
        <dbReference type="PROSITE-ProRule" id="PRU00708"/>
    </source>
</evidence>
<dbReference type="Pfam" id="PF01535">
    <property type="entry name" value="PPR"/>
    <property type="match status" value="8"/>
</dbReference>
<dbReference type="InterPro" id="IPR046960">
    <property type="entry name" value="PPR_At4g14850-like_plant"/>
</dbReference>
<reference evidence="3 4" key="1">
    <citation type="journal article" date="2015" name="Proc. Natl. Acad. Sci. U.S.A.">
        <title>The resurrection genome of Boea hygrometrica: A blueprint for survival of dehydration.</title>
        <authorList>
            <person name="Xiao L."/>
            <person name="Yang G."/>
            <person name="Zhang L."/>
            <person name="Yang X."/>
            <person name="Zhao S."/>
            <person name="Ji Z."/>
            <person name="Zhou Q."/>
            <person name="Hu M."/>
            <person name="Wang Y."/>
            <person name="Chen M."/>
            <person name="Xu Y."/>
            <person name="Jin H."/>
            <person name="Xiao X."/>
            <person name="Hu G."/>
            <person name="Bao F."/>
            <person name="Hu Y."/>
            <person name="Wan P."/>
            <person name="Li L."/>
            <person name="Deng X."/>
            <person name="Kuang T."/>
            <person name="Xiang C."/>
            <person name="Zhu J.K."/>
            <person name="Oliver M.J."/>
            <person name="He Y."/>
        </authorList>
    </citation>
    <scope>NUCLEOTIDE SEQUENCE [LARGE SCALE GENOMIC DNA]</scope>
    <source>
        <strain evidence="4">cv. XS01</strain>
    </source>
</reference>
<sequence length="766" mass="86009">MYIRCSHIEWAKKVFDKMPERDTVSWNAMIFGYSMNKKMRLAQSCFDLMRERDVISWNSLISGYMQNGDCLQSVEVHGIVDKLGFSCDVVTGSAIVDMYAKCKRLDESLLFFYDMPLRNWVSWSAIIAGCAQNDELACGLELFIEMQSNGVGISQSVYASAFRMSAGLSSLPLGCQLHSHALKTDFGDDIVVGTSMLDMYAKCDNLPDARKVFDLLPNRTLQSHNALIVGYARGGYGFEGLRLFQLLLKSGLGFNEISLSGAFNAASMVIKGRFIGIQVHGLAIKSPFKSNVCVENAMLDMYGKCGALMEAWQIFDEMERRDAVSWNAIIAAYGQNQNEEETLLLFVEMLQSRIEPDEFTYGSVLKACADGQARYSGREVHGRVVKSGMGFDSFVGSALVDMYSKCGMMDEADKLHNRLEEQTLVSWNSIISGFSSEEDSEGAQSFFARMLEMGVKPDNFTYATVLDTCANVANIGLGKQLHAQIMKQDLLSDVYITSTLVDMYSKCGNLQDSVLMFQKSSKRDFVTWNAMVCAYAHHGLAEEALQIFENMQLEKVMPHRSTFVAVLRACAHIGLVENALHYFNLMQTHYGLEPQLEHFSSMVEILGRSGRLVEALELIKAMPFEADDVIWRTLLSICKIRRNVEVAEKAASSLLKLDPGDSSAYVLLSNIYADAEMWDEVSKMRKVMRHSRLKKEPGCSWIQVQSELHMFLVGDKAHPRSEEIYENLDMLIDEMKKDDHGTCCKVTMSEEWIVSEDQELHAVSCC</sequence>
<keyword evidence="1" id="KW-0677">Repeat</keyword>
<dbReference type="Pfam" id="PF13041">
    <property type="entry name" value="PPR_2"/>
    <property type="match status" value="3"/>
</dbReference>
<gene>
    <name evidence="3" type="ORF">F511_08626</name>
</gene>
<evidence type="ECO:0000256" key="1">
    <source>
        <dbReference type="ARBA" id="ARBA00022737"/>
    </source>
</evidence>
<protein>
    <submittedName>
        <fullName evidence="3">Pentatricopeptide repeat-containing protein-like</fullName>
    </submittedName>
</protein>
<dbReference type="AlphaFoldDB" id="A0A2Z7CKQ3"/>
<dbReference type="PANTHER" id="PTHR47926">
    <property type="entry name" value="PENTATRICOPEPTIDE REPEAT-CONTAINING PROTEIN"/>
    <property type="match status" value="1"/>
</dbReference>
<dbReference type="Pfam" id="PF20430">
    <property type="entry name" value="Eplus_motif"/>
    <property type="match status" value="1"/>
</dbReference>
<dbReference type="NCBIfam" id="TIGR00756">
    <property type="entry name" value="PPR"/>
    <property type="match status" value="5"/>
</dbReference>
<dbReference type="InterPro" id="IPR002885">
    <property type="entry name" value="PPR_rpt"/>
</dbReference>
<feature type="repeat" description="PPR" evidence="2">
    <location>
        <begin position="524"/>
        <end position="558"/>
    </location>
</feature>
<dbReference type="SUPFAM" id="SSF48452">
    <property type="entry name" value="TPR-like"/>
    <property type="match status" value="1"/>
</dbReference>
<dbReference type="EMBL" id="KQ995363">
    <property type="protein sequence ID" value="KZV46865.1"/>
    <property type="molecule type" value="Genomic_DNA"/>
</dbReference>
<dbReference type="InterPro" id="IPR046849">
    <property type="entry name" value="E2_motif"/>
</dbReference>
<feature type="repeat" description="PPR" evidence="2">
    <location>
        <begin position="119"/>
        <end position="153"/>
    </location>
</feature>
<dbReference type="PANTHER" id="PTHR47926:SF406">
    <property type="entry name" value="REPEAT (PPR) SUPERFAMILY PROTEIN, PUTATIVE-RELATED"/>
    <property type="match status" value="1"/>
</dbReference>
<dbReference type="Gene3D" id="1.25.40.10">
    <property type="entry name" value="Tetratricopeptide repeat domain"/>
    <property type="match status" value="6"/>
</dbReference>
<dbReference type="PROSITE" id="PS51375">
    <property type="entry name" value="PPR"/>
    <property type="match status" value="6"/>
</dbReference>
<proteinExistence type="predicted"/>
<dbReference type="GO" id="GO:0003723">
    <property type="term" value="F:RNA binding"/>
    <property type="evidence" value="ECO:0007669"/>
    <property type="project" value="InterPro"/>
</dbReference>
<dbReference type="FunFam" id="1.25.40.10:FF:000031">
    <property type="entry name" value="Pentatricopeptide repeat-containing protein mitochondrial"/>
    <property type="match status" value="1"/>
</dbReference>
<evidence type="ECO:0000313" key="3">
    <source>
        <dbReference type="EMBL" id="KZV46865.1"/>
    </source>
</evidence>
<dbReference type="InterPro" id="IPR046848">
    <property type="entry name" value="E_motif"/>
</dbReference>
<dbReference type="OrthoDB" id="185373at2759"/>
<name>A0A2Z7CKQ3_9LAMI</name>
<feature type="repeat" description="PPR" evidence="2">
    <location>
        <begin position="22"/>
        <end position="56"/>
    </location>
</feature>
<feature type="repeat" description="PPR" evidence="2">
    <location>
        <begin position="322"/>
        <end position="356"/>
    </location>
</feature>
<dbReference type="InterPro" id="IPR011990">
    <property type="entry name" value="TPR-like_helical_dom_sf"/>
</dbReference>
<keyword evidence="4" id="KW-1185">Reference proteome</keyword>
<dbReference type="GO" id="GO:0009451">
    <property type="term" value="P:RNA modification"/>
    <property type="evidence" value="ECO:0007669"/>
    <property type="project" value="InterPro"/>
</dbReference>
<organism evidence="3 4">
    <name type="scientific">Dorcoceras hygrometricum</name>
    <dbReference type="NCBI Taxonomy" id="472368"/>
    <lineage>
        <taxon>Eukaryota</taxon>
        <taxon>Viridiplantae</taxon>
        <taxon>Streptophyta</taxon>
        <taxon>Embryophyta</taxon>
        <taxon>Tracheophyta</taxon>
        <taxon>Spermatophyta</taxon>
        <taxon>Magnoliopsida</taxon>
        <taxon>eudicotyledons</taxon>
        <taxon>Gunneridae</taxon>
        <taxon>Pentapetalae</taxon>
        <taxon>asterids</taxon>
        <taxon>lamiids</taxon>
        <taxon>Lamiales</taxon>
        <taxon>Gesneriaceae</taxon>
        <taxon>Didymocarpoideae</taxon>
        <taxon>Trichosporeae</taxon>
        <taxon>Loxocarpinae</taxon>
        <taxon>Dorcoceras</taxon>
    </lineage>
</organism>
<dbReference type="Pfam" id="PF20431">
    <property type="entry name" value="E_motif"/>
    <property type="match status" value="1"/>
</dbReference>
<dbReference type="FunFam" id="1.25.40.10:FF:000366">
    <property type="entry name" value="Pentatricopeptide (PPR) repeat-containing protein"/>
    <property type="match status" value="1"/>
</dbReference>
<dbReference type="FunFam" id="1.25.40.10:FF:000669">
    <property type="entry name" value="Pentatricopeptide repeat-containing protein At4g33990"/>
    <property type="match status" value="1"/>
</dbReference>
<evidence type="ECO:0000313" key="4">
    <source>
        <dbReference type="Proteomes" id="UP000250235"/>
    </source>
</evidence>